<organism evidence="1">
    <name type="scientific">Arundo donax</name>
    <name type="common">Giant reed</name>
    <name type="synonym">Donax arundinaceus</name>
    <dbReference type="NCBI Taxonomy" id="35708"/>
    <lineage>
        <taxon>Eukaryota</taxon>
        <taxon>Viridiplantae</taxon>
        <taxon>Streptophyta</taxon>
        <taxon>Embryophyta</taxon>
        <taxon>Tracheophyta</taxon>
        <taxon>Spermatophyta</taxon>
        <taxon>Magnoliopsida</taxon>
        <taxon>Liliopsida</taxon>
        <taxon>Poales</taxon>
        <taxon>Poaceae</taxon>
        <taxon>PACMAD clade</taxon>
        <taxon>Arundinoideae</taxon>
        <taxon>Arundineae</taxon>
        <taxon>Arundo</taxon>
    </lineage>
</organism>
<reference evidence="1" key="2">
    <citation type="journal article" date="2015" name="Data Brief">
        <title>Shoot transcriptome of the giant reed, Arundo donax.</title>
        <authorList>
            <person name="Barrero R.A."/>
            <person name="Guerrero F.D."/>
            <person name="Moolhuijzen P."/>
            <person name="Goolsby J.A."/>
            <person name="Tidwell J."/>
            <person name="Bellgard S.E."/>
            <person name="Bellgard M.I."/>
        </authorList>
    </citation>
    <scope>NUCLEOTIDE SEQUENCE</scope>
    <source>
        <tissue evidence="1">Shoot tissue taken approximately 20 cm above the soil surface</tissue>
    </source>
</reference>
<reference evidence="1" key="1">
    <citation type="submission" date="2014-09" db="EMBL/GenBank/DDBJ databases">
        <authorList>
            <person name="Magalhaes I.L.F."/>
            <person name="Oliveira U."/>
            <person name="Santos F.R."/>
            <person name="Vidigal T.H.D.A."/>
            <person name="Brescovit A.D."/>
            <person name="Santos A.J."/>
        </authorList>
    </citation>
    <scope>NUCLEOTIDE SEQUENCE</scope>
    <source>
        <tissue evidence="1">Shoot tissue taken approximately 20 cm above the soil surface</tissue>
    </source>
</reference>
<name>A0A0A9BJC5_ARUDO</name>
<dbReference type="EMBL" id="GBRH01235652">
    <property type="protein sequence ID" value="JAD62243.1"/>
    <property type="molecule type" value="Transcribed_RNA"/>
</dbReference>
<proteinExistence type="predicted"/>
<protein>
    <submittedName>
        <fullName evidence="1">Uncharacterized protein</fullName>
    </submittedName>
</protein>
<evidence type="ECO:0000313" key="1">
    <source>
        <dbReference type="EMBL" id="JAD62243.1"/>
    </source>
</evidence>
<sequence length="37" mass="4006">MWTINWKSDQRTAAGSKSVSPINCGGIQSVSVSQMHL</sequence>
<dbReference type="AlphaFoldDB" id="A0A0A9BJC5"/>
<accession>A0A0A9BJC5</accession>